<evidence type="ECO:0000313" key="5">
    <source>
        <dbReference type="EMBL" id="MFC1430441.1"/>
    </source>
</evidence>
<dbReference type="Proteomes" id="UP001592530">
    <property type="component" value="Unassembled WGS sequence"/>
</dbReference>
<protein>
    <submittedName>
        <fullName evidence="5">LysM peptidoglycan-binding domain-containing protein</fullName>
    </submittedName>
</protein>
<dbReference type="Gene3D" id="3.10.350.10">
    <property type="entry name" value="LysM domain"/>
    <property type="match status" value="2"/>
</dbReference>
<keyword evidence="3" id="KW-0812">Transmembrane</keyword>
<dbReference type="PROSITE" id="PS51782">
    <property type="entry name" value="LYSM"/>
    <property type="match status" value="1"/>
</dbReference>
<dbReference type="InterPro" id="IPR005158">
    <property type="entry name" value="BTAD"/>
</dbReference>
<feature type="compositionally biased region" description="Gly residues" evidence="2">
    <location>
        <begin position="740"/>
        <end position="756"/>
    </location>
</feature>
<dbReference type="Pfam" id="PF03704">
    <property type="entry name" value="BTAD"/>
    <property type="match status" value="1"/>
</dbReference>
<feature type="region of interest" description="Disordered" evidence="2">
    <location>
        <begin position="678"/>
        <end position="711"/>
    </location>
</feature>
<sequence length="1037" mass="108036">MGRRPRTAVTLVRALASLVLLALLLLALPITLLYGTLALAGPGGLHLSASLSGLLSGPDQGQLVVWVLAAIGWLAWAMFALSVLVELGARLRGGAARRLPALGWSQRAAALLLGAVFALLPAAGAFAAPSVAPPPGITAPASVPSAATTAEAAVAHPSYTVRAARPAETLWTIAEQQLGSGARWNDIAALNQGRVMDARGTVFHPDTALAPGWKLLLPASAGGAETVTVHRGDTLTGIAAAHHVHGGWESVYTANRKVIGADPDVIQPGERLRLPGAVAVPSPARTVAPAEPVPAEPVPSVPQQLLPDALTPVPLPTPAHAASGPRAEASDPVLLPAAIGAGALLAAGLVAQLTRSRVLQQRRRPPRRRVSMPGVEEQLYETFLRAMADPAGLDLLDRTLRTLGMACLDTDAELPVLAAVALRPGGSVDLHLVDPAPAIAPFVGSADGRLWRCHAPDAALLSAERARDVPAPYPALVTLGRTVDGVHILADLETVRHLHLDGSPDEVAAVSRALVAELAASPLAGRMKLITLGSAAALVGRLVHGTDGERLVTCAGPEQALADLERHRGLVEKTLTDCGTEHPRAARSQGVAVDAWAPALLCTDQMVTHSQLLALDRVLAGPEHRCVAAVTPAVAGAPGWHLDARPGHHPVAAGLPFAVELQRLGEEEFAAAIAVLSAAQQPSDLPEPAWTDHRPDEREPEPDPDGDPFVIPVLASHSRATGGAPAASATSVPLLAADLPGGGGGERGGAGPGKHGGSLLPVLGAGRRAAEAAGFRSRSTEAAFPPRILMLGPVRVIGAAGPTPADAAETSRLTAVAALLVTHPEPDPRLLDAVLDPVPYATDRLMAARSAPRVRIAAMDRLRTWLGAGPDSTPWLSETAWRLHHAVSCDWTDFQELYRLGMNARGPAEDAALRRALDLVRGGPFLGAHQLYPWAEPFRQDMISAVIDASHELAKRCFAAGDLPGCEAALHRGLAAVPEAEILHRGLIRLYSTAGYRDHVAASITRLAQVNDALGCLDYEPETLQLFSMISSRRSRH</sequence>
<feature type="region of interest" description="Disordered" evidence="2">
    <location>
        <begin position="738"/>
        <end position="758"/>
    </location>
</feature>
<proteinExistence type="predicted"/>
<dbReference type="InterPro" id="IPR036779">
    <property type="entry name" value="LysM_dom_sf"/>
</dbReference>
<dbReference type="CDD" id="cd00118">
    <property type="entry name" value="LysM"/>
    <property type="match status" value="1"/>
</dbReference>
<dbReference type="InterPro" id="IPR052196">
    <property type="entry name" value="Bact_Kbp"/>
</dbReference>
<dbReference type="PANTHER" id="PTHR34700">
    <property type="entry name" value="POTASSIUM BINDING PROTEIN KBP"/>
    <property type="match status" value="1"/>
</dbReference>
<dbReference type="SUPFAM" id="SSF48452">
    <property type="entry name" value="TPR-like"/>
    <property type="match status" value="1"/>
</dbReference>
<organism evidence="5 6">
    <name type="scientific">Streptacidiphilus alkalitolerans</name>
    <dbReference type="NCBI Taxonomy" id="3342712"/>
    <lineage>
        <taxon>Bacteria</taxon>
        <taxon>Bacillati</taxon>
        <taxon>Actinomycetota</taxon>
        <taxon>Actinomycetes</taxon>
        <taxon>Kitasatosporales</taxon>
        <taxon>Streptomycetaceae</taxon>
        <taxon>Streptacidiphilus</taxon>
    </lineage>
</organism>
<dbReference type="SMART" id="SM01043">
    <property type="entry name" value="BTAD"/>
    <property type="match status" value="1"/>
</dbReference>
<dbReference type="RefSeq" id="WP_380550044.1">
    <property type="nucleotide sequence ID" value="NZ_JBHEZY010000002.1"/>
</dbReference>
<evidence type="ECO:0000259" key="4">
    <source>
        <dbReference type="PROSITE" id="PS51782"/>
    </source>
</evidence>
<dbReference type="EMBL" id="JBHEZY010000002">
    <property type="protein sequence ID" value="MFC1430441.1"/>
    <property type="molecule type" value="Genomic_DNA"/>
</dbReference>
<name>A0ABV6WWT8_9ACTN</name>
<keyword evidence="3" id="KW-1133">Transmembrane helix</keyword>
<feature type="domain" description="LysM" evidence="4">
    <location>
        <begin position="225"/>
        <end position="274"/>
    </location>
</feature>
<dbReference type="SMART" id="SM00257">
    <property type="entry name" value="LysM"/>
    <property type="match status" value="1"/>
</dbReference>
<feature type="transmembrane region" description="Helical" evidence="3">
    <location>
        <begin position="108"/>
        <end position="128"/>
    </location>
</feature>
<evidence type="ECO:0000256" key="1">
    <source>
        <dbReference type="ARBA" id="ARBA00023012"/>
    </source>
</evidence>
<keyword evidence="3" id="KW-0472">Membrane</keyword>
<dbReference type="Gene3D" id="1.25.40.10">
    <property type="entry name" value="Tetratricopeptide repeat domain"/>
    <property type="match status" value="1"/>
</dbReference>
<evidence type="ECO:0000256" key="2">
    <source>
        <dbReference type="SAM" id="MobiDB-lite"/>
    </source>
</evidence>
<feature type="compositionally biased region" description="Pro residues" evidence="2">
    <location>
        <begin position="291"/>
        <end position="300"/>
    </location>
</feature>
<dbReference type="PANTHER" id="PTHR34700:SF4">
    <property type="entry name" value="PHAGE-LIKE ELEMENT PBSX PROTEIN XKDP"/>
    <property type="match status" value="1"/>
</dbReference>
<reference evidence="5 6" key="1">
    <citation type="submission" date="2024-09" db="EMBL/GenBank/DDBJ databases">
        <authorList>
            <person name="Lee S.D."/>
        </authorList>
    </citation>
    <scope>NUCLEOTIDE SEQUENCE [LARGE SCALE GENOMIC DNA]</scope>
    <source>
        <strain evidence="5 6">N1-3</strain>
    </source>
</reference>
<evidence type="ECO:0000313" key="6">
    <source>
        <dbReference type="Proteomes" id="UP001592530"/>
    </source>
</evidence>
<gene>
    <name evidence="5" type="ORF">ACEZDB_07145</name>
</gene>
<comment type="caution">
    <text evidence="5">The sequence shown here is derived from an EMBL/GenBank/DDBJ whole genome shotgun (WGS) entry which is preliminary data.</text>
</comment>
<keyword evidence="1" id="KW-0902">Two-component regulatory system</keyword>
<evidence type="ECO:0000256" key="3">
    <source>
        <dbReference type="SAM" id="Phobius"/>
    </source>
</evidence>
<dbReference type="Pfam" id="PF01476">
    <property type="entry name" value="LysM"/>
    <property type="match status" value="1"/>
</dbReference>
<accession>A0ABV6WWT8</accession>
<feature type="region of interest" description="Disordered" evidence="2">
    <location>
        <begin position="285"/>
        <end position="327"/>
    </location>
</feature>
<feature type="transmembrane region" description="Helical" evidence="3">
    <location>
        <begin position="64"/>
        <end position="87"/>
    </location>
</feature>
<dbReference type="InterPro" id="IPR011990">
    <property type="entry name" value="TPR-like_helical_dom_sf"/>
</dbReference>
<dbReference type="InterPro" id="IPR018392">
    <property type="entry name" value="LysM"/>
</dbReference>